<organism evidence="1">
    <name type="scientific">marine sediment metagenome</name>
    <dbReference type="NCBI Taxonomy" id="412755"/>
    <lineage>
        <taxon>unclassified sequences</taxon>
        <taxon>metagenomes</taxon>
        <taxon>ecological metagenomes</taxon>
    </lineage>
</organism>
<evidence type="ECO:0000313" key="1">
    <source>
        <dbReference type="EMBL" id="KKN12257.1"/>
    </source>
</evidence>
<dbReference type="EMBL" id="LAZR01004051">
    <property type="protein sequence ID" value="KKN12257.1"/>
    <property type="molecule type" value="Genomic_DNA"/>
</dbReference>
<proteinExistence type="predicted"/>
<dbReference type="AlphaFoldDB" id="A0A0F9NJS5"/>
<protein>
    <submittedName>
        <fullName evidence="1">Uncharacterized protein</fullName>
    </submittedName>
</protein>
<gene>
    <name evidence="1" type="ORF">LCGC14_1018350</name>
</gene>
<accession>A0A0F9NJS5</accession>
<reference evidence="1" key="1">
    <citation type="journal article" date="2015" name="Nature">
        <title>Complex archaea that bridge the gap between prokaryotes and eukaryotes.</title>
        <authorList>
            <person name="Spang A."/>
            <person name="Saw J.H."/>
            <person name="Jorgensen S.L."/>
            <person name="Zaremba-Niedzwiedzka K."/>
            <person name="Martijn J."/>
            <person name="Lind A.E."/>
            <person name="van Eijk R."/>
            <person name="Schleper C."/>
            <person name="Guy L."/>
            <person name="Ettema T.J."/>
        </authorList>
    </citation>
    <scope>NUCLEOTIDE SEQUENCE</scope>
</reference>
<comment type="caution">
    <text evidence="1">The sequence shown here is derived from an EMBL/GenBank/DDBJ whole genome shotgun (WGS) entry which is preliminary data.</text>
</comment>
<sequence length="180" mass="20575">MTIEDWNERSIPALKKCVAHWDRMATGEEEEEEKPTSDFCACCQQFSPHQDDCGDCPIKRRTGLDSCDGTPYHAANTAWAYGNEKAFRVNAERMAEYLRETLRMVESGELTDEEEPEAPRTPERVLKPIELKEIAQLIESLPPLPPEWQEFGRKYAEGCVKHFKEILALPGIIGVYKEKS</sequence>
<name>A0A0F9NJS5_9ZZZZ</name>